<name>A0ACA8Z759_9BACL</name>
<evidence type="ECO:0000313" key="1">
    <source>
        <dbReference type="EMBL" id="CAB3391312.1"/>
    </source>
</evidence>
<reference evidence="1" key="1">
    <citation type="submission" date="2020-04" db="EMBL/GenBank/DDBJ databases">
        <authorList>
            <person name="Hogendoorn C."/>
        </authorList>
    </citation>
    <scope>NUCLEOTIDE SEQUENCE</scope>
    <source>
        <strain evidence="1">FAVT5</strain>
    </source>
</reference>
<dbReference type="EMBL" id="LR792684">
    <property type="protein sequence ID" value="CAB3391312.1"/>
    <property type="molecule type" value="Genomic_DNA"/>
</dbReference>
<accession>A0ACA8Z759</accession>
<dbReference type="Proteomes" id="UP000501793">
    <property type="component" value="Chromosome"/>
</dbReference>
<protein>
    <submittedName>
        <fullName evidence="1">Sigma-54-dependent Fis family transcriptional regulator</fullName>
    </submittedName>
</protein>
<evidence type="ECO:0000313" key="2">
    <source>
        <dbReference type="Proteomes" id="UP000501793"/>
    </source>
</evidence>
<sequence>MTHVLVVDDDPGITRFFQRFFAQRGVATSSAHTVEEFNLQLEKEFHLALVDIRFGPVDGVQLINQITRKHPHCAVIAITGYASVKTAVQAMKAGARDFIEKPFTDIDQLQRQLGVYLKQPDPNRDEDDPWPDLCPILRKIGMICSANSPLLPILRIAMRIADSDIPILILGETGVGKEQVARFVHEASSRQNNPFLAINCAAISDTLLESELFGHEKGSFTGATETRQGLLELANKGTLLLDEVADMPVRLQTVLLRVLEQKEFLRVGGRSPIRSDARILSATNRLVDQLAAEGTFREDLLYRLDGIRLEIPPLRYRKDDILLMMRDFLKRQDFPEDHVSPDVERYLTAYAWPGNVRELNQALRHAMALAGNGPITPEHLPARIRHAVEGCRQDRDGFSWDQDLDQLTKRILQDWLQKKDCTLEELEQTLKQLNREVLFRVVEHLWFKYQKDKSKVCKVLGINERKFRYILYELRPDRGDSL</sequence>
<organism evidence="1 2">
    <name type="scientific">Kyrpidia spormannii</name>
    <dbReference type="NCBI Taxonomy" id="2055160"/>
    <lineage>
        <taxon>Bacteria</taxon>
        <taxon>Bacillati</taxon>
        <taxon>Bacillota</taxon>
        <taxon>Bacilli</taxon>
        <taxon>Bacillales</taxon>
        <taxon>Alicyclobacillaceae</taxon>
        <taxon>Kyrpidia</taxon>
    </lineage>
</organism>
<keyword evidence="2" id="KW-1185">Reference proteome</keyword>
<gene>
    <name evidence="1" type="ORF">FAVT5_1308</name>
</gene>
<proteinExistence type="predicted"/>